<dbReference type="InterPro" id="IPR056259">
    <property type="entry name" value="Dredd_N"/>
</dbReference>
<evidence type="ECO:0000259" key="5">
    <source>
        <dbReference type="PROSITE" id="PS50208"/>
    </source>
</evidence>
<organism evidence="6 7">
    <name type="scientific">Bicyclus anynana</name>
    <name type="common">Squinting bush brown butterfly</name>
    <dbReference type="NCBI Taxonomy" id="110368"/>
    <lineage>
        <taxon>Eukaryota</taxon>
        <taxon>Metazoa</taxon>
        <taxon>Ecdysozoa</taxon>
        <taxon>Arthropoda</taxon>
        <taxon>Hexapoda</taxon>
        <taxon>Insecta</taxon>
        <taxon>Pterygota</taxon>
        <taxon>Neoptera</taxon>
        <taxon>Endopterygota</taxon>
        <taxon>Lepidoptera</taxon>
        <taxon>Glossata</taxon>
        <taxon>Ditrysia</taxon>
        <taxon>Papilionoidea</taxon>
        <taxon>Nymphalidae</taxon>
        <taxon>Satyrinae</taxon>
        <taxon>Satyrini</taxon>
        <taxon>Mycalesina</taxon>
        <taxon>Bicyclus</taxon>
    </lineage>
</organism>
<sequence>MLRSDAEVKSLDNLFENVNSVNLETILKVQNDVDPHDMTSLVFLLYEVPDTALQRLIVYQRVSKDMESNNMNLLYDWALYAQSRPTWKYEFLEALCICRLFNVIRKLGFNVTSVKKHYLPENVYVNVYIDPVKKVLYNLCEQMTSENYQKLKRTLTTYNIDVSEHESCEAVFLELMCQKFIKLGTYNTERKAYTATYNLEKLITIIENFGGLSKYATILKEVQNRVNSHNTSSESIVSSTPLTKNNSSDSKNQQENVKESYDDIFKMLNELHFEDVPIQNLKSDTRIIKKDAYVIKNKNRLGICCIINQEIFHPSKDSIDRKEKLNLEDRLGSTKDLYCLERTMSSLKFEVKSKSNLDHKEFIKFIKDVIKNDVKPDDSVFMLCILSHGVRGHVFAADSVKIKVEDIQNMLDSDEAQNLHGIPKVLILQACQVDEEPEISKKIVADGPKLSSYLRKSNFLICWATAPEYEAYRIIDKGSLFIQCLCAMMIKETKEHLYDIFTKVTLRVTNLCTNLCKLQVPKCESTLVKKLYIHDE</sequence>
<dbReference type="InterPro" id="IPR011600">
    <property type="entry name" value="Pept_C14_caspase"/>
</dbReference>
<dbReference type="Proteomes" id="UP001652582">
    <property type="component" value="Chromosome 5"/>
</dbReference>
<dbReference type="InterPro" id="IPR002138">
    <property type="entry name" value="Pept_C14_p10"/>
</dbReference>
<feature type="domain" description="Caspase family p10" evidence="4">
    <location>
        <begin position="456"/>
        <end position="535"/>
    </location>
</feature>
<accession>A0A6J1MJQ8</accession>
<dbReference type="InterPro" id="IPR029030">
    <property type="entry name" value="Caspase-like_dom_sf"/>
</dbReference>
<evidence type="ECO:0000313" key="7">
    <source>
        <dbReference type="RefSeq" id="XP_023934614.2"/>
    </source>
</evidence>
<dbReference type="RefSeq" id="XP_023934614.2">
    <property type="nucleotide sequence ID" value="XM_024078846.2"/>
</dbReference>
<dbReference type="PRINTS" id="PR00376">
    <property type="entry name" value="IL1BCENZYME"/>
</dbReference>
<dbReference type="Gene3D" id="3.40.50.1460">
    <property type="match status" value="1"/>
</dbReference>
<proteinExistence type="inferred from homology"/>
<evidence type="ECO:0000256" key="3">
    <source>
        <dbReference type="SAM" id="MobiDB-lite"/>
    </source>
</evidence>
<dbReference type="SMART" id="SM00115">
    <property type="entry name" value="CASc"/>
    <property type="match status" value="1"/>
</dbReference>
<evidence type="ECO:0000259" key="4">
    <source>
        <dbReference type="PROSITE" id="PS50207"/>
    </source>
</evidence>
<dbReference type="PANTHER" id="PTHR22576">
    <property type="entry name" value="MUCOSA ASSOCIATED LYMPHOID TISSUE LYMPHOMA TRANSLOCATION PROTEIN 1/PARACASPASE"/>
    <property type="match status" value="1"/>
</dbReference>
<evidence type="ECO:0000313" key="6">
    <source>
        <dbReference type="Proteomes" id="UP001652582"/>
    </source>
</evidence>
<dbReference type="GeneID" id="112043434"/>
<dbReference type="GO" id="GO:0004197">
    <property type="term" value="F:cysteine-type endopeptidase activity"/>
    <property type="evidence" value="ECO:0007669"/>
    <property type="project" value="InterPro"/>
</dbReference>
<evidence type="ECO:0000256" key="2">
    <source>
        <dbReference type="RuleBase" id="RU003971"/>
    </source>
</evidence>
<dbReference type="InterPro" id="IPR052039">
    <property type="entry name" value="Caspase-related_regulators"/>
</dbReference>
<dbReference type="PROSITE" id="PS50208">
    <property type="entry name" value="CASPASE_P20"/>
    <property type="match status" value="1"/>
</dbReference>
<dbReference type="KEGG" id="bany:112043434"/>
<protein>
    <submittedName>
        <fullName evidence="7">Caspase-8</fullName>
    </submittedName>
</protein>
<evidence type="ECO:0000256" key="1">
    <source>
        <dbReference type="ARBA" id="ARBA00010134"/>
    </source>
</evidence>
<dbReference type="OrthoDB" id="6044770at2759"/>
<dbReference type="InterPro" id="IPR015917">
    <property type="entry name" value="Pept_C14A"/>
</dbReference>
<dbReference type="Pfam" id="PF00656">
    <property type="entry name" value="Peptidase_C14"/>
    <property type="match status" value="1"/>
</dbReference>
<feature type="domain" description="Caspase family p20" evidence="5">
    <location>
        <begin position="300"/>
        <end position="435"/>
    </location>
</feature>
<dbReference type="PANTHER" id="PTHR22576:SF41">
    <property type="entry name" value="CASPASE 14, APOPTOSIS-RELATED CYSTEINE PEPTIDASE"/>
    <property type="match status" value="1"/>
</dbReference>
<feature type="region of interest" description="Disordered" evidence="3">
    <location>
        <begin position="230"/>
        <end position="255"/>
    </location>
</feature>
<comment type="similarity">
    <text evidence="1 2">Belongs to the peptidase C14A family.</text>
</comment>
<dbReference type="GO" id="GO:0006508">
    <property type="term" value="P:proteolysis"/>
    <property type="evidence" value="ECO:0007669"/>
    <property type="project" value="InterPro"/>
</dbReference>
<name>A0A6J1MJQ8_BICAN</name>
<dbReference type="AlphaFoldDB" id="A0A6J1MJQ8"/>
<keyword evidence="6" id="KW-1185">Reference proteome</keyword>
<dbReference type="Pfam" id="PF23725">
    <property type="entry name" value="Dredd_N"/>
    <property type="match status" value="1"/>
</dbReference>
<dbReference type="InterPro" id="IPR056260">
    <property type="entry name" value="Dredd_2nd"/>
</dbReference>
<gene>
    <name evidence="7" type="primary">LOC112043434</name>
</gene>
<reference evidence="7" key="1">
    <citation type="submission" date="2025-08" db="UniProtKB">
        <authorList>
            <consortium name="RefSeq"/>
        </authorList>
    </citation>
    <scope>IDENTIFICATION</scope>
</reference>
<dbReference type="Pfam" id="PF23724">
    <property type="entry name" value="Dredd_2nd"/>
    <property type="match status" value="1"/>
</dbReference>
<dbReference type="InterPro" id="IPR001309">
    <property type="entry name" value="Pept_C14_p20"/>
</dbReference>
<dbReference type="PROSITE" id="PS50207">
    <property type="entry name" value="CASPASE_P10"/>
    <property type="match status" value="1"/>
</dbReference>
<dbReference type="SUPFAM" id="SSF52129">
    <property type="entry name" value="Caspase-like"/>
    <property type="match status" value="1"/>
</dbReference>